<dbReference type="GO" id="GO:0016746">
    <property type="term" value="F:acyltransferase activity"/>
    <property type="evidence" value="ECO:0007669"/>
    <property type="project" value="UniProtKB-KW"/>
</dbReference>
<feature type="region of interest" description="Disordered" evidence="5">
    <location>
        <begin position="1"/>
        <end position="22"/>
    </location>
</feature>
<evidence type="ECO:0000259" key="6">
    <source>
        <dbReference type="Pfam" id="PF07167"/>
    </source>
</evidence>
<dbReference type="InterPro" id="IPR010963">
    <property type="entry name" value="PHA_synth_I"/>
</dbReference>
<protein>
    <submittedName>
        <fullName evidence="7">Class I poly(R)-hydroxyalkanoic acid synthase</fullName>
    </submittedName>
</protein>
<reference evidence="8" key="1">
    <citation type="submission" date="2017-05" db="EMBL/GenBank/DDBJ databases">
        <authorList>
            <person name="Lin X."/>
        </authorList>
    </citation>
    <scope>NUCLEOTIDE SEQUENCE [LARGE SCALE GENOMIC DNA]</scope>
    <source>
        <strain evidence="8">JLT2012</strain>
    </source>
</reference>
<sequence>MNKGEGKSDSAGPASPVADGGAPAVPDATAMFEQMTYLAGKAQQMMLEFWSGEEDQPSFGAMPFDPFGMAELWPHLGSALVSDPVRLAQMQMDYVNEATRLWQGFLTGAKLESGDRDAPKDKRFRDEAWTEIPAFQFIKQGYLLASRYLMDVVSGAEGLDRKEREKAIFYTKQFLDAASPSNYLLTNPEVLQATLESGGENLLRGTEHLLDDLKRGRMRMTDEDAFEVGVNVAATPGQVVFENRLFQLIHYAPTTAETFEIPLLIFPPWINKFYILDLTAEKSFIRWCLDQGLSVYIVSWKNADENLRDVRLDNYVAEGFLTAIDKVLEDTGARAANLIGYCVAGTTLAAVLAYMEAKGTADKVRSATFFTAQVDFTEAGDLQVFVDEGELEMIDALAAEHGYLDGRYMATTFNMLRANDLIWNYVVNNYLLGKDYFPFDLLYWNSDATNVPAAWHADYLRDLYRDNKLASPGGIEIDGVPIDLRTVDIPTYIQAGKEDHIAPARSVWKLTEHFSGEMRFMLAGSGHIAGVVNPPAAKKYQHWVYDGHLPASLEDFQEKAEMHPGSWWPDWLEWISSRAGDKVPARQPGTGKLKAIEPAPGRYVKERNG</sequence>
<keyword evidence="4" id="KW-0012">Acyltransferase</keyword>
<name>A0A219B0I6_9SPHN</name>
<accession>A0A219B0I6</accession>
<dbReference type="Gene3D" id="3.40.50.1820">
    <property type="entry name" value="alpha/beta hydrolase"/>
    <property type="match status" value="1"/>
</dbReference>
<evidence type="ECO:0000313" key="8">
    <source>
        <dbReference type="Proteomes" id="UP000198462"/>
    </source>
</evidence>
<proteinExistence type="predicted"/>
<evidence type="ECO:0000256" key="3">
    <source>
        <dbReference type="ARBA" id="ARBA00022679"/>
    </source>
</evidence>
<comment type="caution">
    <text evidence="7">The sequence shown here is derived from an EMBL/GenBank/DDBJ whole genome shotgun (WGS) entry which is preliminary data.</text>
</comment>
<evidence type="ECO:0000256" key="5">
    <source>
        <dbReference type="SAM" id="MobiDB-lite"/>
    </source>
</evidence>
<gene>
    <name evidence="7" type="ORF">B5C34_15095</name>
</gene>
<dbReference type="Proteomes" id="UP000198462">
    <property type="component" value="Unassembled WGS sequence"/>
</dbReference>
<comment type="subcellular location">
    <subcellularLocation>
        <location evidence="1">Cytoplasm</location>
    </subcellularLocation>
</comment>
<dbReference type="NCBIfam" id="TIGR01838">
    <property type="entry name" value="PHA_synth_I"/>
    <property type="match status" value="1"/>
</dbReference>
<dbReference type="InterPro" id="IPR029058">
    <property type="entry name" value="AB_hydrolase_fold"/>
</dbReference>
<dbReference type="GO" id="GO:0005737">
    <property type="term" value="C:cytoplasm"/>
    <property type="evidence" value="ECO:0007669"/>
    <property type="project" value="UniProtKB-SubCell"/>
</dbReference>
<dbReference type="InterPro" id="IPR051321">
    <property type="entry name" value="PHA/PHB_synthase"/>
</dbReference>
<evidence type="ECO:0000313" key="7">
    <source>
        <dbReference type="EMBL" id="OWV31830.1"/>
    </source>
</evidence>
<keyword evidence="2" id="KW-0963">Cytoplasm</keyword>
<dbReference type="PANTHER" id="PTHR36837:SF5">
    <property type="entry name" value="POLY-3-HYDROXYBUTYRATE SYNTHASE"/>
    <property type="match status" value="1"/>
</dbReference>
<dbReference type="EMBL" id="NFZT01000007">
    <property type="protein sequence ID" value="OWV31830.1"/>
    <property type="molecule type" value="Genomic_DNA"/>
</dbReference>
<dbReference type="PANTHER" id="PTHR36837">
    <property type="entry name" value="POLY(3-HYDROXYALKANOATE) POLYMERASE SUBUNIT PHAC"/>
    <property type="match status" value="1"/>
</dbReference>
<dbReference type="SUPFAM" id="SSF53474">
    <property type="entry name" value="alpha/beta-Hydrolases"/>
    <property type="match status" value="1"/>
</dbReference>
<dbReference type="GO" id="GO:0042619">
    <property type="term" value="P:poly-hydroxybutyrate biosynthetic process"/>
    <property type="evidence" value="ECO:0007669"/>
    <property type="project" value="InterPro"/>
</dbReference>
<organism evidence="7 8">
    <name type="scientific">Pacificimonas flava</name>
    <dbReference type="NCBI Taxonomy" id="1234595"/>
    <lineage>
        <taxon>Bacteria</taxon>
        <taxon>Pseudomonadati</taxon>
        <taxon>Pseudomonadota</taxon>
        <taxon>Alphaproteobacteria</taxon>
        <taxon>Sphingomonadales</taxon>
        <taxon>Sphingosinicellaceae</taxon>
        <taxon>Pacificimonas</taxon>
    </lineage>
</organism>
<evidence type="ECO:0000256" key="1">
    <source>
        <dbReference type="ARBA" id="ARBA00004496"/>
    </source>
</evidence>
<dbReference type="Pfam" id="PF07167">
    <property type="entry name" value="PhaC_N"/>
    <property type="match status" value="1"/>
</dbReference>
<feature type="domain" description="Poly-beta-hydroxybutyrate polymerase N-terminal" evidence="6">
    <location>
        <begin position="120"/>
        <end position="288"/>
    </location>
</feature>
<evidence type="ECO:0000256" key="4">
    <source>
        <dbReference type="ARBA" id="ARBA00023315"/>
    </source>
</evidence>
<keyword evidence="3" id="KW-0808">Transferase</keyword>
<dbReference type="InterPro" id="IPR010941">
    <property type="entry name" value="PhaC_N"/>
</dbReference>
<keyword evidence="8" id="KW-1185">Reference proteome</keyword>
<evidence type="ECO:0000256" key="2">
    <source>
        <dbReference type="ARBA" id="ARBA00022490"/>
    </source>
</evidence>
<dbReference type="AlphaFoldDB" id="A0A219B0I6"/>